<proteinExistence type="predicted"/>
<accession>A0ABX9JZH6</accession>
<dbReference type="EMBL" id="QUMU01000007">
    <property type="protein sequence ID" value="REG29899.1"/>
    <property type="molecule type" value="Genomic_DNA"/>
</dbReference>
<evidence type="ECO:0000313" key="3">
    <source>
        <dbReference type="Proteomes" id="UP000256345"/>
    </source>
</evidence>
<feature type="signal peptide" evidence="1">
    <location>
        <begin position="1"/>
        <end position="17"/>
    </location>
</feature>
<dbReference type="Proteomes" id="UP000256345">
    <property type="component" value="Unassembled WGS sequence"/>
</dbReference>
<keyword evidence="1" id="KW-0732">Signal</keyword>
<feature type="chain" id="PRO_5046366748" evidence="1">
    <location>
        <begin position="18"/>
        <end position="178"/>
    </location>
</feature>
<name>A0ABX9JZH6_9BACT</name>
<organism evidence="2 3">
    <name type="scientific">Archangium gephyra</name>
    <dbReference type="NCBI Taxonomy" id="48"/>
    <lineage>
        <taxon>Bacteria</taxon>
        <taxon>Pseudomonadati</taxon>
        <taxon>Myxococcota</taxon>
        <taxon>Myxococcia</taxon>
        <taxon>Myxococcales</taxon>
        <taxon>Cystobacterineae</taxon>
        <taxon>Archangiaceae</taxon>
        <taxon>Archangium</taxon>
    </lineage>
</organism>
<dbReference type="RefSeq" id="WP_047861001.1">
    <property type="nucleotide sequence ID" value="NZ_CP011509.1"/>
</dbReference>
<comment type="caution">
    <text evidence="2">The sequence shown here is derived from an EMBL/GenBank/DDBJ whole genome shotgun (WGS) entry which is preliminary data.</text>
</comment>
<evidence type="ECO:0000256" key="1">
    <source>
        <dbReference type="SAM" id="SignalP"/>
    </source>
</evidence>
<reference evidence="2 3" key="1">
    <citation type="submission" date="2018-08" db="EMBL/GenBank/DDBJ databases">
        <title>Genomic Encyclopedia of Archaeal and Bacterial Type Strains, Phase II (KMG-II): from individual species to whole genera.</title>
        <authorList>
            <person name="Goeker M."/>
        </authorList>
    </citation>
    <scope>NUCLEOTIDE SEQUENCE [LARGE SCALE GENOMIC DNA]</scope>
    <source>
        <strain evidence="2 3">DSM 2261</strain>
    </source>
</reference>
<evidence type="ECO:0000313" key="2">
    <source>
        <dbReference type="EMBL" id="REG29899.1"/>
    </source>
</evidence>
<keyword evidence="3" id="KW-1185">Reference proteome</keyword>
<gene>
    <name evidence="2" type="ORF">ATI61_107596</name>
</gene>
<sequence length="178" mass="18984">MFGLLLLAGAASAPVQAASPALAAREVQARVLAANTVHVQLLAYLARGDIAGAIAMYQLQTGQAAPAWLMDLQVAYNVANQAAGRCQQVARLIHTAYSKLGQTPQYVAIRALGRKDYIAFDTASGKSPGITYNGYHVIVKVEDMVYDAYTGPAGMKLTEYLSRLHAEMGVTWKVVSSP</sequence>
<protein>
    <submittedName>
        <fullName evidence="2">Uncharacterized protein</fullName>
    </submittedName>
</protein>